<evidence type="ECO:0000313" key="3">
    <source>
        <dbReference type="Proteomes" id="UP000297910"/>
    </source>
</evidence>
<evidence type="ECO:0000313" key="2">
    <source>
        <dbReference type="EMBL" id="TGO24262.1"/>
    </source>
</evidence>
<reference evidence="2 3" key="1">
    <citation type="submission" date="2017-12" db="EMBL/GenBank/DDBJ databases">
        <title>Comparative genomics of Botrytis spp.</title>
        <authorList>
            <person name="Valero-Jimenez C.A."/>
            <person name="Tapia P."/>
            <person name="Veloso J."/>
            <person name="Silva-Moreno E."/>
            <person name="Staats M."/>
            <person name="Valdes J.H."/>
            <person name="Van Kan J.A.L."/>
        </authorList>
    </citation>
    <scope>NUCLEOTIDE SEQUENCE [LARGE SCALE GENOMIC DNA]</scope>
    <source>
        <strain evidence="2 3">Bp0003</strain>
    </source>
</reference>
<evidence type="ECO:0000256" key="1">
    <source>
        <dbReference type="SAM" id="MobiDB-lite"/>
    </source>
</evidence>
<dbReference type="AlphaFoldDB" id="A0A4Z1FN98"/>
<protein>
    <submittedName>
        <fullName evidence="2">Uncharacterized protein</fullName>
    </submittedName>
</protein>
<comment type="caution">
    <text evidence="2">The sequence shown here is derived from an EMBL/GenBank/DDBJ whole genome shotgun (WGS) entry which is preliminary data.</text>
</comment>
<accession>A0A4Z1FN98</accession>
<sequence length="106" mass="11552">MEDPDTGNPEIEPPQKARTPLPSSDRFNLNSSSIQVPPAMVLAPILNKSIFNLPSFSSSILGGWTTIKIELCTAVSTILERSQLVPSLKSSRSKFIELGPKSCLKR</sequence>
<proteinExistence type="predicted"/>
<feature type="region of interest" description="Disordered" evidence="1">
    <location>
        <begin position="1"/>
        <end position="29"/>
    </location>
</feature>
<name>A0A4Z1FN98_9HELO</name>
<dbReference type="Proteomes" id="UP000297910">
    <property type="component" value="Unassembled WGS sequence"/>
</dbReference>
<gene>
    <name evidence="2" type="ORF">BPAE_0107g00090</name>
</gene>
<organism evidence="2 3">
    <name type="scientific">Botrytis paeoniae</name>
    <dbReference type="NCBI Taxonomy" id="278948"/>
    <lineage>
        <taxon>Eukaryota</taxon>
        <taxon>Fungi</taxon>
        <taxon>Dikarya</taxon>
        <taxon>Ascomycota</taxon>
        <taxon>Pezizomycotina</taxon>
        <taxon>Leotiomycetes</taxon>
        <taxon>Helotiales</taxon>
        <taxon>Sclerotiniaceae</taxon>
        <taxon>Botrytis</taxon>
    </lineage>
</organism>
<dbReference type="EMBL" id="PQXI01000107">
    <property type="protein sequence ID" value="TGO24262.1"/>
    <property type="molecule type" value="Genomic_DNA"/>
</dbReference>
<keyword evidence="3" id="KW-1185">Reference proteome</keyword>